<keyword evidence="5 7" id="KW-1133">Transmembrane helix</keyword>
<feature type="transmembrane region" description="Helical" evidence="7">
    <location>
        <begin position="378"/>
        <end position="396"/>
    </location>
</feature>
<evidence type="ECO:0000256" key="1">
    <source>
        <dbReference type="ARBA" id="ARBA00004651"/>
    </source>
</evidence>
<evidence type="ECO:0000256" key="7">
    <source>
        <dbReference type="SAM" id="Phobius"/>
    </source>
</evidence>
<reference evidence="8 9" key="1">
    <citation type="submission" date="2017-01" db="EMBL/GenBank/DDBJ databases">
        <authorList>
            <person name="Mah S.A."/>
            <person name="Swanson W.J."/>
            <person name="Moy G.W."/>
            <person name="Vacquier V.D."/>
        </authorList>
    </citation>
    <scope>NUCLEOTIDE SEQUENCE [LARGE SCALE GENOMIC DNA]</scope>
    <source>
        <strain evidence="8 9">ASpG1</strain>
    </source>
</reference>
<feature type="transmembrane region" description="Helical" evidence="7">
    <location>
        <begin position="157"/>
        <end position="176"/>
    </location>
</feature>
<keyword evidence="4 7" id="KW-0812">Transmembrane</keyword>
<dbReference type="PANTHER" id="PTHR43299">
    <property type="entry name" value="UPF0718 PROTEIN YRAQ"/>
    <property type="match status" value="1"/>
</dbReference>
<feature type="transmembrane region" description="Helical" evidence="7">
    <location>
        <begin position="54"/>
        <end position="73"/>
    </location>
</feature>
<keyword evidence="9" id="KW-1185">Reference proteome</keyword>
<feature type="transmembrane region" description="Helical" evidence="7">
    <location>
        <begin position="89"/>
        <end position="113"/>
    </location>
</feature>
<dbReference type="OrthoDB" id="9777774at2"/>
<evidence type="ECO:0000256" key="2">
    <source>
        <dbReference type="ARBA" id="ARBA00006386"/>
    </source>
</evidence>
<comment type="subcellular location">
    <subcellularLocation>
        <location evidence="1">Cell membrane</location>
        <topology evidence="1">Multi-pass membrane protein</topology>
    </subcellularLocation>
</comment>
<evidence type="ECO:0000313" key="9">
    <source>
        <dbReference type="Proteomes" id="UP000186400"/>
    </source>
</evidence>
<keyword evidence="3" id="KW-1003">Cell membrane</keyword>
<proteinExistence type="inferred from homology"/>
<gene>
    <name evidence="8" type="ORF">SAMN05920897_10892</name>
</gene>
<accession>A0A1N6SIH3</accession>
<dbReference type="RefSeq" id="WP_076488655.1">
    <property type="nucleotide sequence ID" value="NZ_FTMS01000008.1"/>
</dbReference>
<feature type="transmembrane region" description="Helical" evidence="7">
    <location>
        <begin position="269"/>
        <end position="289"/>
    </location>
</feature>
<evidence type="ECO:0000256" key="4">
    <source>
        <dbReference type="ARBA" id="ARBA00022692"/>
    </source>
</evidence>
<evidence type="ECO:0000256" key="5">
    <source>
        <dbReference type="ARBA" id="ARBA00022989"/>
    </source>
</evidence>
<comment type="similarity">
    <text evidence="2">Belongs to the UPF0718 family.</text>
</comment>
<feature type="transmembrane region" description="Helical" evidence="7">
    <location>
        <begin position="125"/>
        <end position="145"/>
    </location>
</feature>
<feature type="transmembrane region" description="Helical" evidence="7">
    <location>
        <begin position="233"/>
        <end position="254"/>
    </location>
</feature>
<dbReference type="PANTHER" id="PTHR43299:SF1">
    <property type="entry name" value="UPF0718 PROTEIN YRAQ"/>
    <property type="match status" value="1"/>
</dbReference>
<feature type="transmembrane region" description="Helical" evidence="7">
    <location>
        <begin position="202"/>
        <end position="221"/>
    </location>
</feature>
<sequence>MNPIVRLWQEPKNRLLALMGAVFLAAFFIPWEAPRLMAGVQESFLLLNYYAREHVLLCLIPAFFIAGAITVFLNQQAVIRYLGPDAPKLLAYSVASVSGTILAVCSCTVLPLFKGIYKKGAGLGPAVSFLYSGPAINILAIILTAKVLGLQLGIARALGAIAFAFIIGLAMHLIFFREDRERTTNAAMFQGDESQERSLPQMGLYLGSMIGVLVFLNWAPGDGTIGWWETLHRFRLVIAGGFGLLLLYTLVRWFTRTELGNWVAATRDFAVQILPLLFAGVMVAGFLLGRPGEMALIPEEWIARAVGTNSLASNLFASLAGALMYFATLTEVPIMQGLLGAGMNQGPALALLLAGPSLSLPALLVIGGELGPRKTLTYVALVVTLSTLAGMIYGSVMAL</sequence>
<feature type="transmembrane region" description="Helical" evidence="7">
    <location>
        <begin position="15"/>
        <end position="34"/>
    </location>
</feature>
<feature type="transmembrane region" description="Helical" evidence="7">
    <location>
        <begin position="347"/>
        <end position="366"/>
    </location>
</feature>
<dbReference type="EMBL" id="FTMS01000008">
    <property type="protein sequence ID" value="SIQ40736.1"/>
    <property type="molecule type" value="Genomic_DNA"/>
</dbReference>
<dbReference type="Pfam" id="PF03773">
    <property type="entry name" value="ArsP_1"/>
    <property type="match status" value="1"/>
</dbReference>
<dbReference type="STRING" id="159291.SAMN05920897_10892"/>
<evidence type="ECO:0000256" key="6">
    <source>
        <dbReference type="ARBA" id="ARBA00023136"/>
    </source>
</evidence>
<dbReference type="InterPro" id="IPR005524">
    <property type="entry name" value="DUF318"/>
</dbReference>
<evidence type="ECO:0000313" key="8">
    <source>
        <dbReference type="EMBL" id="SIQ40736.1"/>
    </source>
</evidence>
<protein>
    <recommendedName>
        <fullName evidence="10">Permease</fullName>
    </recommendedName>
</protein>
<name>A0A1N6SIH3_9SPIO</name>
<evidence type="ECO:0008006" key="10">
    <source>
        <dbReference type="Google" id="ProtNLM"/>
    </source>
</evidence>
<keyword evidence="6 7" id="KW-0472">Membrane</keyword>
<dbReference type="GO" id="GO:0005886">
    <property type="term" value="C:plasma membrane"/>
    <property type="evidence" value="ECO:0007669"/>
    <property type="project" value="UniProtKB-SubCell"/>
</dbReference>
<dbReference type="AlphaFoldDB" id="A0A1N6SIH3"/>
<dbReference type="Proteomes" id="UP000186400">
    <property type="component" value="Unassembled WGS sequence"/>
</dbReference>
<evidence type="ECO:0000256" key="3">
    <source>
        <dbReference type="ARBA" id="ARBA00022475"/>
    </source>
</evidence>
<organism evidence="8 9">
    <name type="scientific">Alkalispirochaeta americana</name>
    <dbReference type="NCBI Taxonomy" id="159291"/>
    <lineage>
        <taxon>Bacteria</taxon>
        <taxon>Pseudomonadati</taxon>
        <taxon>Spirochaetota</taxon>
        <taxon>Spirochaetia</taxon>
        <taxon>Spirochaetales</taxon>
        <taxon>Spirochaetaceae</taxon>
        <taxon>Alkalispirochaeta</taxon>
    </lineage>
</organism>